<protein>
    <recommendedName>
        <fullName evidence="4">SRPBCC family protein</fullName>
    </recommendedName>
</protein>
<keyword evidence="3" id="KW-1185">Reference proteome</keyword>
<proteinExistence type="predicted"/>
<reference evidence="3" key="1">
    <citation type="journal article" date="2019" name="Int. J. Syst. Evol. Microbiol.">
        <title>The Global Catalogue of Microorganisms (GCM) 10K type strain sequencing project: providing services to taxonomists for standard genome sequencing and annotation.</title>
        <authorList>
            <consortium name="The Broad Institute Genomics Platform"/>
            <consortium name="The Broad Institute Genome Sequencing Center for Infectious Disease"/>
            <person name="Wu L."/>
            <person name="Ma J."/>
        </authorList>
    </citation>
    <scope>NUCLEOTIDE SEQUENCE [LARGE SCALE GENOMIC DNA]</scope>
    <source>
        <strain evidence="3">JCM 17563</strain>
    </source>
</reference>
<organism evidence="2 3">
    <name type="scientific">Sphingomonas swuensis</name>
    <dbReference type="NCBI Taxonomy" id="977800"/>
    <lineage>
        <taxon>Bacteria</taxon>
        <taxon>Pseudomonadati</taxon>
        <taxon>Pseudomonadota</taxon>
        <taxon>Alphaproteobacteria</taxon>
        <taxon>Sphingomonadales</taxon>
        <taxon>Sphingomonadaceae</taxon>
        <taxon>Sphingomonas</taxon>
    </lineage>
</organism>
<feature type="transmembrane region" description="Helical" evidence="1">
    <location>
        <begin position="103"/>
        <end position="122"/>
    </location>
</feature>
<dbReference type="Gene3D" id="3.30.530.20">
    <property type="match status" value="1"/>
</dbReference>
<accession>A0ABP7SR85</accession>
<evidence type="ECO:0000313" key="2">
    <source>
        <dbReference type="EMBL" id="GAA4014831.1"/>
    </source>
</evidence>
<feature type="transmembrane region" description="Helical" evidence="1">
    <location>
        <begin position="76"/>
        <end position="97"/>
    </location>
</feature>
<evidence type="ECO:0008006" key="4">
    <source>
        <dbReference type="Google" id="ProtNLM"/>
    </source>
</evidence>
<evidence type="ECO:0000313" key="3">
    <source>
        <dbReference type="Proteomes" id="UP001500235"/>
    </source>
</evidence>
<comment type="caution">
    <text evidence="2">The sequence shown here is derived from an EMBL/GenBank/DDBJ whole genome shotgun (WGS) entry which is preliminary data.</text>
</comment>
<keyword evidence="1" id="KW-1133">Transmembrane helix</keyword>
<feature type="transmembrane region" description="Helical" evidence="1">
    <location>
        <begin position="43"/>
        <end position="64"/>
    </location>
</feature>
<dbReference type="InterPro" id="IPR019587">
    <property type="entry name" value="Polyketide_cyclase/dehydratase"/>
</dbReference>
<feature type="transmembrane region" description="Helical" evidence="1">
    <location>
        <begin position="134"/>
        <end position="153"/>
    </location>
</feature>
<evidence type="ECO:0000256" key="1">
    <source>
        <dbReference type="SAM" id="Phobius"/>
    </source>
</evidence>
<dbReference type="Pfam" id="PF10604">
    <property type="entry name" value="Polyketide_cyc2"/>
    <property type="match status" value="1"/>
</dbReference>
<feature type="transmembrane region" description="Helical" evidence="1">
    <location>
        <begin position="18"/>
        <end position="37"/>
    </location>
</feature>
<sequence length="336" mass="37556">MNADRDEQATDRKARLRALLSALLIVGGFALGIYYLIDSTTSGGLISFSFLLLLPVALAALICLLADLPGHQPWSYYAKVILLFSALLVGVSVLVLREGVICILMLLPLWMPAMFLGAWIVHRLRRRPVEERKTYCAAFVTLPLAAMLIEPMIPLPIDEAEVSRSAVIAASPEELWPLLEGINRVAPGEGRWNLSQDLIGVPRPLGARLVGQGLGAVRLARWEHGIAFRETITEWRPGRAIGWEFHFDNFRGWDMTDRHLLPDSPHFKVASGGYVLEPLGPRRTRVTLTTRYRMRTPVNAYAEWWGELFLGDLHDNLLALVEQRAANARQAQRVIG</sequence>
<dbReference type="Proteomes" id="UP001500235">
    <property type="component" value="Unassembled WGS sequence"/>
</dbReference>
<keyword evidence="1" id="KW-0812">Transmembrane</keyword>
<dbReference type="EMBL" id="BAABBQ010000001">
    <property type="protein sequence ID" value="GAA4014831.1"/>
    <property type="molecule type" value="Genomic_DNA"/>
</dbReference>
<name>A0ABP7SR85_9SPHN</name>
<dbReference type="RefSeq" id="WP_344706445.1">
    <property type="nucleotide sequence ID" value="NZ_BAABBQ010000001.1"/>
</dbReference>
<keyword evidence="1" id="KW-0472">Membrane</keyword>
<dbReference type="SUPFAM" id="SSF55961">
    <property type="entry name" value="Bet v1-like"/>
    <property type="match status" value="1"/>
</dbReference>
<dbReference type="InterPro" id="IPR023393">
    <property type="entry name" value="START-like_dom_sf"/>
</dbReference>
<gene>
    <name evidence="2" type="ORF">GCM10022280_11730</name>
</gene>